<organism evidence="2 3">
    <name type="scientific">Candidatus Comchoanobacter bicostacola</name>
    <dbReference type="NCBI Taxonomy" id="2919598"/>
    <lineage>
        <taxon>Bacteria</taxon>
        <taxon>Pseudomonadati</taxon>
        <taxon>Pseudomonadota</taxon>
        <taxon>Gammaproteobacteria</taxon>
        <taxon>Candidatus Comchoanobacterales</taxon>
        <taxon>Candidatus Comchoanobacteraceae</taxon>
        <taxon>Candidatus Comchoanobacter</taxon>
    </lineage>
</organism>
<sequence>MNNHIALIATLITSSSVTLAQTQYNLLDTASIQLGMGVGIFEAPVTINHVQLLGAAFINAPTTSIEISTIQPINNLLSLSVDTDIAFTPGQPILTLGVGSHIRSSKYSSFGLGVGISSLTDQSTDNHQLPIDVTSSYIHLKFSAEIMTQLSSNVYTKFQTFVSPQTNGSDIIMIGSPYSEFSKVNGYIKNVGVSNFGFKISAGYLFNSIS</sequence>
<keyword evidence="1" id="KW-0732">Signal</keyword>
<evidence type="ECO:0000313" key="3">
    <source>
        <dbReference type="Proteomes" id="UP001055955"/>
    </source>
</evidence>
<protein>
    <submittedName>
        <fullName evidence="2">Uncharacterized protein</fullName>
    </submittedName>
</protein>
<feature type="signal peptide" evidence="1">
    <location>
        <begin position="1"/>
        <end position="20"/>
    </location>
</feature>
<dbReference type="EMBL" id="CP092900">
    <property type="protein sequence ID" value="UTC24690.1"/>
    <property type="molecule type" value="Genomic_DNA"/>
</dbReference>
<keyword evidence="3" id="KW-1185">Reference proteome</keyword>
<dbReference type="RefSeq" id="WP_258568475.1">
    <property type="nucleotide sequence ID" value="NZ_CP092900.1"/>
</dbReference>
<name>A0ABY5DJI1_9GAMM</name>
<accession>A0ABY5DJI1</accession>
<evidence type="ECO:0000256" key="1">
    <source>
        <dbReference type="SAM" id="SignalP"/>
    </source>
</evidence>
<reference evidence="2 3" key="1">
    <citation type="journal article" date="2022" name="Nat. Microbiol.">
        <title>The microbiome of a bacterivorous marine choanoflagellate contains a resource-demanding obligate bacterial associate.</title>
        <authorList>
            <person name="Needham D.M."/>
            <person name="Poirier C."/>
            <person name="Bachy C."/>
            <person name="George E.E."/>
            <person name="Wilken S."/>
            <person name="Yung C.C.M."/>
            <person name="Limardo A.J."/>
            <person name="Morando M."/>
            <person name="Sudek L."/>
            <person name="Malmstrom R.R."/>
            <person name="Keeling P.J."/>
            <person name="Santoro A.E."/>
            <person name="Worden A.Z."/>
        </authorList>
    </citation>
    <scope>NUCLEOTIDE SEQUENCE [LARGE SCALE GENOMIC DNA]</scope>
    <source>
        <strain evidence="2 3">Comchoano-1</strain>
    </source>
</reference>
<proteinExistence type="predicted"/>
<gene>
    <name evidence="2" type="ORF">MMH89_00740</name>
</gene>
<evidence type="ECO:0000313" key="2">
    <source>
        <dbReference type="EMBL" id="UTC24690.1"/>
    </source>
</evidence>
<feature type="chain" id="PRO_5045621997" evidence="1">
    <location>
        <begin position="21"/>
        <end position="210"/>
    </location>
</feature>
<dbReference type="Proteomes" id="UP001055955">
    <property type="component" value="Chromosome"/>
</dbReference>